<gene>
    <name evidence="3" type="ORF">SUBVAR_07062</name>
</gene>
<dbReference type="Gene3D" id="3.20.20.80">
    <property type="entry name" value="Glycosidases"/>
    <property type="match status" value="1"/>
</dbReference>
<dbReference type="eggNOG" id="COG1649">
    <property type="taxonomic scope" value="Bacteria"/>
</dbReference>
<reference evidence="3" key="1">
    <citation type="submission" date="2009-12" db="EMBL/GenBank/DDBJ databases">
        <authorList>
            <person name="Weinstock G."/>
            <person name="Sodergren E."/>
            <person name="Clifton S."/>
            <person name="Fulton L."/>
            <person name="Fulton B."/>
            <person name="Courtney L."/>
            <person name="Fronick C."/>
            <person name="Harrison M."/>
            <person name="Strong C."/>
            <person name="Farmer C."/>
            <person name="Delahaunty K."/>
            <person name="Markovic C."/>
            <person name="Hall O."/>
            <person name="Minx P."/>
            <person name="Tomlinson C."/>
            <person name="Mitreva M."/>
            <person name="Nelson J."/>
            <person name="Hou S."/>
            <person name="Wollam A."/>
            <person name="Pepin K.H."/>
            <person name="Johnson M."/>
            <person name="Bhonagiri V."/>
            <person name="Nash W.E."/>
            <person name="Warren W."/>
            <person name="Chinwalla A."/>
            <person name="Mardis E.R."/>
            <person name="Wilson R.K."/>
        </authorList>
    </citation>
    <scope>NUCLEOTIDE SEQUENCE [LARGE SCALE GENOMIC DNA]</scope>
    <source>
        <strain evidence="3">DSM 15176</strain>
    </source>
</reference>
<dbReference type="AlphaFoldDB" id="D1PRQ4"/>
<name>D1PRQ4_9FIRM</name>
<protein>
    <recommendedName>
        <fullName evidence="2">Glycosyl hydrolase-like 10 domain-containing protein</fullName>
    </recommendedName>
</protein>
<dbReference type="InterPro" id="IPR003790">
    <property type="entry name" value="GHL10"/>
</dbReference>
<dbReference type="InterPro" id="IPR017853">
    <property type="entry name" value="GH"/>
</dbReference>
<evidence type="ECO:0000313" key="3">
    <source>
        <dbReference type="EMBL" id="EFB74595.1"/>
    </source>
</evidence>
<dbReference type="Proteomes" id="UP000003438">
    <property type="component" value="Unassembled WGS sequence"/>
</dbReference>
<dbReference type="OrthoDB" id="43070at2"/>
<organism evidence="3 4">
    <name type="scientific">Subdoligranulum variabile DSM 15176</name>
    <dbReference type="NCBI Taxonomy" id="411471"/>
    <lineage>
        <taxon>Bacteria</taxon>
        <taxon>Bacillati</taxon>
        <taxon>Bacillota</taxon>
        <taxon>Clostridia</taxon>
        <taxon>Eubacteriales</taxon>
        <taxon>Oscillospiraceae</taxon>
        <taxon>Subdoligranulum</taxon>
    </lineage>
</organism>
<dbReference type="STRING" id="411471.SUBVAR_07062"/>
<comment type="caution">
    <text evidence="3">The sequence shown here is derived from an EMBL/GenBank/DDBJ whole genome shotgun (WGS) entry which is preliminary data.</text>
</comment>
<accession>D1PRQ4</accession>
<feature type="domain" description="Glycosyl hydrolase-like 10" evidence="2">
    <location>
        <begin position="54"/>
        <end position="344"/>
    </location>
</feature>
<dbReference type="EMBL" id="ACBY02000064">
    <property type="protein sequence ID" value="EFB74595.1"/>
    <property type="molecule type" value="Genomic_DNA"/>
</dbReference>
<keyword evidence="4" id="KW-1185">Reference proteome</keyword>
<evidence type="ECO:0000256" key="1">
    <source>
        <dbReference type="ARBA" id="ARBA00022729"/>
    </source>
</evidence>
<dbReference type="InterPro" id="IPR052177">
    <property type="entry name" value="Divisome_Glycosyl_Hydrolase"/>
</dbReference>
<dbReference type="HOGENOM" id="CLU_019247_0_0_9"/>
<dbReference type="PANTHER" id="PTHR43405:SF1">
    <property type="entry name" value="GLYCOSYL HYDROLASE DIGH"/>
    <property type="match status" value="1"/>
</dbReference>
<sequence length="412" mass="44198">MGRLGWALAAVLLLLTVATAPLLLPQHLSPDTPSATAAPTPAATAVPERTAPYRAVWVSYLEWQQVDFSGADAFSRDIAAMLDNIASVGATVVLAQVRPFGDALYPSDYFPFSHLCTGIQGRDPGFDPLALLVEAAHASGLELEAWVNPYRLQAGGVPALCDQSPAVTHPDWVKKTETGSYLDPANPDVRQYIADGVEELCRNYALDGIHFDDYFYPTTSATFDAAEYAAAQTGLSLADWRRDNVNALMSLCHGVTARYGVRLGVAPLGDPELCYDGQYSDAARWLAQGGYVDYLMPQLYWGLTYEQNGDTAHSLDTLAARWADLPRAEGVALYVGLGAYRIGDGDGSTAGAAEWQSGHALADQLDALETLGIGGAGLYRYASLWANSDWPDLADAERQALAARWVTAAPGY</sequence>
<dbReference type="RefSeq" id="WP_007048411.1">
    <property type="nucleotide sequence ID" value="NZ_GG704771.1"/>
</dbReference>
<keyword evidence="1" id="KW-0732">Signal</keyword>
<dbReference type="PANTHER" id="PTHR43405">
    <property type="entry name" value="GLYCOSYL HYDROLASE DIGH"/>
    <property type="match status" value="1"/>
</dbReference>
<evidence type="ECO:0000313" key="4">
    <source>
        <dbReference type="Proteomes" id="UP000003438"/>
    </source>
</evidence>
<evidence type="ECO:0000259" key="2">
    <source>
        <dbReference type="Pfam" id="PF02638"/>
    </source>
</evidence>
<proteinExistence type="predicted"/>
<dbReference type="SUPFAM" id="SSF51445">
    <property type="entry name" value="(Trans)glycosidases"/>
    <property type="match status" value="1"/>
</dbReference>
<dbReference type="Pfam" id="PF02638">
    <property type="entry name" value="GHL10"/>
    <property type="match status" value="1"/>
</dbReference>